<dbReference type="SUPFAM" id="SSF51338">
    <property type="entry name" value="Composite domain of metallo-dependent hydrolases"/>
    <property type="match status" value="1"/>
</dbReference>
<dbReference type="SUPFAM" id="SSF51556">
    <property type="entry name" value="Metallo-dependent hydrolases"/>
    <property type="match status" value="1"/>
</dbReference>
<dbReference type="AlphaFoldDB" id="A0A1F6V3D6"/>
<dbReference type="Gene3D" id="3.20.20.140">
    <property type="entry name" value="Metal-dependent hydrolases"/>
    <property type="match status" value="1"/>
</dbReference>
<dbReference type="Proteomes" id="UP000179076">
    <property type="component" value="Unassembled WGS sequence"/>
</dbReference>
<dbReference type="GO" id="GO:0016812">
    <property type="term" value="F:hydrolase activity, acting on carbon-nitrogen (but not peptide) bonds, in cyclic amides"/>
    <property type="evidence" value="ECO:0007669"/>
    <property type="project" value="TreeGrafter"/>
</dbReference>
<organism evidence="2 3">
    <name type="scientific">Candidatus Muproteobacteria bacterium RBG_16_60_9</name>
    <dbReference type="NCBI Taxonomy" id="1817755"/>
    <lineage>
        <taxon>Bacteria</taxon>
        <taxon>Pseudomonadati</taxon>
        <taxon>Pseudomonadota</taxon>
        <taxon>Candidatus Muproteobacteria</taxon>
    </lineage>
</organism>
<protein>
    <submittedName>
        <fullName evidence="2">Amidohydrolase</fullName>
    </submittedName>
</protein>
<dbReference type="InterPro" id="IPR050378">
    <property type="entry name" value="Metallo-dep_Hydrolases_sf"/>
</dbReference>
<accession>A0A1F6V3D6</accession>
<dbReference type="EMBL" id="MFSP01000145">
    <property type="protein sequence ID" value="OGI63966.1"/>
    <property type="molecule type" value="Genomic_DNA"/>
</dbReference>
<dbReference type="PANTHER" id="PTHR11647">
    <property type="entry name" value="HYDRANTOINASE/DIHYDROPYRIMIDINASE FAMILY MEMBER"/>
    <property type="match status" value="1"/>
</dbReference>
<evidence type="ECO:0000259" key="1">
    <source>
        <dbReference type="Pfam" id="PF07969"/>
    </source>
</evidence>
<proteinExistence type="predicted"/>
<keyword evidence="2" id="KW-0378">Hydrolase</keyword>
<dbReference type="Pfam" id="PF07969">
    <property type="entry name" value="Amidohydro_3"/>
    <property type="match status" value="1"/>
</dbReference>
<name>A0A1F6V3D6_9PROT</name>
<reference evidence="2 3" key="1">
    <citation type="journal article" date="2016" name="Nat. Commun.">
        <title>Thousands of microbial genomes shed light on interconnected biogeochemical processes in an aquifer system.</title>
        <authorList>
            <person name="Anantharaman K."/>
            <person name="Brown C.T."/>
            <person name="Hug L.A."/>
            <person name="Sharon I."/>
            <person name="Castelle C.J."/>
            <person name="Probst A.J."/>
            <person name="Thomas B.C."/>
            <person name="Singh A."/>
            <person name="Wilkins M.J."/>
            <person name="Karaoz U."/>
            <person name="Brodie E.L."/>
            <person name="Williams K.H."/>
            <person name="Hubbard S.S."/>
            <person name="Banfield J.F."/>
        </authorList>
    </citation>
    <scope>NUCLEOTIDE SEQUENCE [LARGE SCALE GENOMIC DNA]</scope>
</reference>
<dbReference type="GO" id="GO:0005829">
    <property type="term" value="C:cytosol"/>
    <property type="evidence" value="ECO:0007669"/>
    <property type="project" value="TreeGrafter"/>
</dbReference>
<gene>
    <name evidence="2" type="ORF">A2W18_04700</name>
</gene>
<dbReference type="CDD" id="cd01297">
    <property type="entry name" value="D-aminoacylase"/>
    <property type="match status" value="1"/>
</dbReference>
<dbReference type="InterPro" id="IPR032466">
    <property type="entry name" value="Metal_Hydrolase"/>
</dbReference>
<dbReference type="PANTHER" id="PTHR11647:SF1">
    <property type="entry name" value="COLLAPSIN RESPONSE MEDIATOR PROTEIN"/>
    <property type="match status" value="1"/>
</dbReference>
<sequence>MTRRPNLVIRGGTIVDGSGGPTYQADIAVDDGVISEIGKVSVLGRQEIDADGLLVTPGFVDIHTHYDGQATWDSRLAPSSLHGVTTVVMGNCGVGFAPVRPEQHDMLIRLMEGVEDIPGAVLAEGLEWDWSSFPEYLDAIERVPHDIDLCAQIPHGALRVYVMGERGANREAASADEIARMSTLVREALGAGAVGFTSSRTLNHRTSTGDPTPTLTASEDELRGIARGLRDAKAGVMEMISDFEDMDGEFATFCRMVEDSGRPMTISVAQRDNAPGNWKLLLERIERAAKRGLPMKAQVCGRPIGTLFGLEGSLHPFVACPSYRAIADQPLAERVRLMRDPELRRRILSEQPVSRRPLVHYIAKSYHKLFRLGDPPDYEPDPSTSIAAQAQRLGRRPEEMTYDLLLENDGHELLYFPLLNYTEFSLDNARTMMTHEHTVFGLGDGGAHVATICDASFPTFALTHWARDRKHGRLELPWLVKRQTRDTAAAVGLLDRGLVAIGMKADINVIDFGRLRLRRPYMAYDLPANGRRLMQKAEGYVATIVSGEVTYRDGDPTGALPGTLVRGAQRAPTFSHSLPRKAGKG</sequence>
<evidence type="ECO:0000313" key="2">
    <source>
        <dbReference type="EMBL" id="OGI63966.1"/>
    </source>
</evidence>
<dbReference type="InterPro" id="IPR011059">
    <property type="entry name" value="Metal-dep_hydrolase_composite"/>
</dbReference>
<feature type="domain" description="Amidohydrolase 3" evidence="1">
    <location>
        <begin position="46"/>
        <end position="551"/>
    </location>
</feature>
<dbReference type="InterPro" id="IPR013108">
    <property type="entry name" value="Amidohydro_3"/>
</dbReference>
<evidence type="ECO:0000313" key="3">
    <source>
        <dbReference type="Proteomes" id="UP000179076"/>
    </source>
</evidence>
<comment type="caution">
    <text evidence="2">The sequence shown here is derived from an EMBL/GenBank/DDBJ whole genome shotgun (WGS) entry which is preliminary data.</text>
</comment>